<keyword evidence="3" id="KW-1185">Reference proteome</keyword>
<dbReference type="Gramene" id="KQJ84579">
    <property type="protein sequence ID" value="KQJ84579"/>
    <property type="gene ID" value="BRADI_5g21705v3"/>
</dbReference>
<evidence type="ECO:0000313" key="2">
    <source>
        <dbReference type="EnsemblPlants" id="KQJ84579"/>
    </source>
</evidence>
<proteinExistence type="predicted"/>
<reference evidence="2" key="3">
    <citation type="submission" date="2018-08" db="UniProtKB">
        <authorList>
            <consortium name="EnsemblPlants"/>
        </authorList>
    </citation>
    <scope>IDENTIFICATION</scope>
    <source>
        <strain evidence="2">cv. Bd21</strain>
    </source>
</reference>
<dbReference type="FunCoup" id="A0A0Q3H8N7">
    <property type="interactions" value="664"/>
</dbReference>
<dbReference type="EnsemblPlants" id="KQJ84579">
    <property type="protein sequence ID" value="KQJ84579"/>
    <property type="gene ID" value="BRADI_5g21705v3"/>
</dbReference>
<evidence type="ECO:0000313" key="1">
    <source>
        <dbReference type="EMBL" id="KQJ84579.1"/>
    </source>
</evidence>
<gene>
    <name evidence="2" type="primary">LOC100833242</name>
    <name evidence="1" type="ORF">BRADI_5g21705v3</name>
</gene>
<dbReference type="GeneID" id="100833242"/>
<dbReference type="PANTHER" id="PTHR36478">
    <property type="entry name" value="OS04G0614237 PROTEIN-RELATED"/>
    <property type="match status" value="1"/>
</dbReference>
<dbReference type="RefSeq" id="XP_024311563.1">
    <property type="nucleotide sequence ID" value="XM_024455795.1"/>
</dbReference>
<protein>
    <submittedName>
        <fullName evidence="1 2">Uncharacterized protein</fullName>
    </submittedName>
</protein>
<dbReference type="PANTHER" id="PTHR36478:SF10">
    <property type="entry name" value="ELYS-LIKE DOMAIN-CONTAINING PROTEIN"/>
    <property type="match status" value="1"/>
</dbReference>
<organism evidence="1">
    <name type="scientific">Brachypodium distachyon</name>
    <name type="common">Purple false brome</name>
    <name type="synonym">Trachynia distachya</name>
    <dbReference type="NCBI Taxonomy" id="15368"/>
    <lineage>
        <taxon>Eukaryota</taxon>
        <taxon>Viridiplantae</taxon>
        <taxon>Streptophyta</taxon>
        <taxon>Embryophyta</taxon>
        <taxon>Tracheophyta</taxon>
        <taxon>Spermatophyta</taxon>
        <taxon>Magnoliopsida</taxon>
        <taxon>Liliopsida</taxon>
        <taxon>Poales</taxon>
        <taxon>Poaceae</taxon>
        <taxon>BOP clade</taxon>
        <taxon>Pooideae</taxon>
        <taxon>Stipodae</taxon>
        <taxon>Brachypodieae</taxon>
        <taxon>Brachypodium</taxon>
    </lineage>
</organism>
<accession>A0A0Q3H8N7</accession>
<dbReference type="EMBL" id="CM000884">
    <property type="protein sequence ID" value="KQJ84579.1"/>
    <property type="molecule type" value="Genomic_DNA"/>
</dbReference>
<dbReference type="ExpressionAtlas" id="A0A0Q3H8N7">
    <property type="expression patterns" value="baseline and differential"/>
</dbReference>
<name>A0A0Q3H8N7_BRADI</name>
<sequence length="416" mass="46556">MPLPYMAVDVDESDCRVYTGPEEYPCVRRYRHRRLVAFLLLNGFRNTFTSLIQETDVFMSVMHLQLLVEQGLWGDALGYLLRFLQPTTCRQSQEALLLLHFVHMHQNLANIDAGNKDDSAVRQFTERYKHYASHASTVCHGAVRIHSIVLSILHSEELRASLDWKLVRCKAAVIVDELAYKVPELKHLVLMPAGRLIPQYVLPLGFGLASFRPRRRVKKQQWRSASALAKHYREYKLRMPSSSHQELHHGLSSKARSRLADLLDESLKAGRRAELRQRHPLQVTAMESPPFNQATFGILTRPATTSGISSAMNAGTAALQTSSAKTSGIASVTNAGPAALQTSPVEYRSADTDYLTREGSYTESACQGSVSREDQRRARIAFVKKFLNTKRQASREPLVDVKVEAGWPAGAGTSTD</sequence>
<reference evidence="1" key="2">
    <citation type="submission" date="2017-06" db="EMBL/GenBank/DDBJ databases">
        <title>WGS assembly of Brachypodium distachyon.</title>
        <authorList>
            <consortium name="The International Brachypodium Initiative"/>
            <person name="Lucas S."/>
            <person name="Harmon-Smith M."/>
            <person name="Lail K."/>
            <person name="Tice H."/>
            <person name="Grimwood J."/>
            <person name="Bruce D."/>
            <person name="Barry K."/>
            <person name="Shu S."/>
            <person name="Lindquist E."/>
            <person name="Wang M."/>
            <person name="Pitluck S."/>
            <person name="Vogel J.P."/>
            <person name="Garvin D.F."/>
            <person name="Mockler T.C."/>
            <person name="Schmutz J."/>
            <person name="Rokhsar D."/>
            <person name="Bevan M.W."/>
        </authorList>
    </citation>
    <scope>NUCLEOTIDE SEQUENCE</scope>
    <source>
        <strain evidence="1">Bd21</strain>
    </source>
</reference>
<dbReference type="Proteomes" id="UP000008810">
    <property type="component" value="Chromosome 5"/>
</dbReference>
<evidence type="ECO:0000313" key="3">
    <source>
        <dbReference type="Proteomes" id="UP000008810"/>
    </source>
</evidence>
<dbReference type="OrthoDB" id="592059at2759"/>
<dbReference type="AlphaFoldDB" id="A0A0Q3H8N7"/>
<reference evidence="1 2" key="1">
    <citation type="journal article" date="2010" name="Nature">
        <title>Genome sequencing and analysis of the model grass Brachypodium distachyon.</title>
        <authorList>
            <consortium name="International Brachypodium Initiative"/>
        </authorList>
    </citation>
    <scope>NUCLEOTIDE SEQUENCE [LARGE SCALE GENOMIC DNA]</scope>
    <source>
        <strain evidence="1 2">Bd21</strain>
    </source>
</reference>